<dbReference type="InterPro" id="IPR000403">
    <property type="entry name" value="PI3/4_kinase_cat_dom"/>
</dbReference>
<accession>A0A8B9S6A7</accession>
<dbReference type="GO" id="GO:0016303">
    <property type="term" value="F:1-phosphatidylinositol-3-kinase activity"/>
    <property type="evidence" value="ECO:0007669"/>
    <property type="project" value="TreeGrafter"/>
</dbReference>
<evidence type="ECO:0000313" key="4">
    <source>
        <dbReference type="Proteomes" id="UP000694424"/>
    </source>
</evidence>
<dbReference type="Proteomes" id="UP000694424">
    <property type="component" value="Unplaced"/>
</dbReference>
<dbReference type="SUPFAM" id="SSF56112">
    <property type="entry name" value="Protein kinase-like (PK-like)"/>
    <property type="match status" value="1"/>
</dbReference>
<evidence type="ECO:0000313" key="3">
    <source>
        <dbReference type="Ensembl" id="ENSAOWP00000010092.1"/>
    </source>
</evidence>
<dbReference type="Gene3D" id="3.30.1010.10">
    <property type="entry name" value="Phosphatidylinositol 3-kinase Catalytic Subunit, Chain A, domain 4"/>
    <property type="match status" value="2"/>
</dbReference>
<proteinExistence type="inferred from homology"/>
<dbReference type="GO" id="GO:0005942">
    <property type="term" value="C:phosphatidylinositol 3-kinase complex"/>
    <property type="evidence" value="ECO:0007669"/>
    <property type="project" value="TreeGrafter"/>
</dbReference>
<comment type="similarity">
    <text evidence="1">Belongs to the PI3/PI4-kinase family. Type III PI4K subfamily.</text>
</comment>
<dbReference type="PANTHER" id="PTHR10048">
    <property type="entry name" value="PHOSPHATIDYLINOSITOL KINASE"/>
    <property type="match status" value="1"/>
</dbReference>
<dbReference type="GO" id="GO:0043491">
    <property type="term" value="P:phosphatidylinositol 3-kinase/protein kinase B signal transduction"/>
    <property type="evidence" value="ECO:0007669"/>
    <property type="project" value="TreeGrafter"/>
</dbReference>
<reference evidence="3" key="2">
    <citation type="submission" date="2025-09" db="UniProtKB">
        <authorList>
            <consortium name="Ensembl"/>
        </authorList>
    </citation>
    <scope>IDENTIFICATION</scope>
</reference>
<dbReference type="GO" id="GO:0005737">
    <property type="term" value="C:cytoplasm"/>
    <property type="evidence" value="ECO:0007669"/>
    <property type="project" value="TreeGrafter"/>
</dbReference>
<dbReference type="Pfam" id="PF00454">
    <property type="entry name" value="PI3_PI4_kinase"/>
    <property type="match status" value="1"/>
</dbReference>
<dbReference type="GO" id="GO:0035005">
    <property type="term" value="F:1-phosphatidylinositol-4-phosphate 3-kinase activity"/>
    <property type="evidence" value="ECO:0007669"/>
    <property type="project" value="TreeGrafter"/>
</dbReference>
<keyword evidence="4" id="KW-1185">Reference proteome</keyword>
<evidence type="ECO:0000259" key="2">
    <source>
        <dbReference type="PROSITE" id="PS50290"/>
    </source>
</evidence>
<dbReference type="Ensembl" id="ENSAOWT00000011456.1">
    <property type="protein sequence ID" value="ENSAOWP00000010092.1"/>
    <property type="gene ID" value="ENSAOWG00000006793.1"/>
</dbReference>
<feature type="domain" description="PI3K/PI4K catalytic" evidence="2">
    <location>
        <begin position="92"/>
        <end position="215"/>
    </location>
</feature>
<dbReference type="InterPro" id="IPR011009">
    <property type="entry name" value="Kinase-like_dom_sf"/>
</dbReference>
<dbReference type="GO" id="GO:0005886">
    <property type="term" value="C:plasma membrane"/>
    <property type="evidence" value="ECO:0007669"/>
    <property type="project" value="TreeGrafter"/>
</dbReference>
<organism evidence="3 4">
    <name type="scientific">Apteryx owenii</name>
    <name type="common">Little spotted kiwi</name>
    <dbReference type="NCBI Taxonomy" id="8824"/>
    <lineage>
        <taxon>Eukaryota</taxon>
        <taxon>Metazoa</taxon>
        <taxon>Chordata</taxon>
        <taxon>Craniata</taxon>
        <taxon>Vertebrata</taxon>
        <taxon>Euteleostomi</taxon>
        <taxon>Archelosauria</taxon>
        <taxon>Archosauria</taxon>
        <taxon>Dinosauria</taxon>
        <taxon>Saurischia</taxon>
        <taxon>Theropoda</taxon>
        <taxon>Coelurosauria</taxon>
        <taxon>Aves</taxon>
        <taxon>Palaeognathae</taxon>
        <taxon>Apterygiformes</taxon>
        <taxon>Apterygidae</taxon>
        <taxon>Apteryx</taxon>
    </lineage>
</organism>
<sequence>MGCGSNIIMLLKNAQNEAHFKIWYQKLLAALQFCAGETLNNEFAKERKLIRILEDIAEKVKTASDPKRKEVLKMELNRLQQFFQEVKVCRLPLNPALVVQGIEADVSLPYAMGYIIFRFKEKLGFLDMLVLQIIRAMDSIWLQEGLDMQMIIYRCLSTGKGQGLVQMVPDATTLAKIHRKSGLIGPLKENTIKKWFRHHHPLESSYQEISSQNFK</sequence>
<dbReference type="GO" id="GO:0048015">
    <property type="term" value="P:phosphatidylinositol-mediated signaling"/>
    <property type="evidence" value="ECO:0007669"/>
    <property type="project" value="TreeGrafter"/>
</dbReference>
<evidence type="ECO:0000256" key="1">
    <source>
        <dbReference type="ARBA" id="ARBA00006209"/>
    </source>
</evidence>
<name>A0A8B9S6A7_APTOW</name>
<protein>
    <submittedName>
        <fullName evidence="3">Phosphatidylinositol-4-phosphate 3-kinase catalytic subunit type 2 gamma</fullName>
    </submittedName>
</protein>
<dbReference type="GO" id="GO:0016477">
    <property type="term" value="P:cell migration"/>
    <property type="evidence" value="ECO:0007669"/>
    <property type="project" value="TreeGrafter"/>
</dbReference>
<reference evidence="3" key="1">
    <citation type="submission" date="2025-08" db="UniProtKB">
        <authorList>
            <consortium name="Ensembl"/>
        </authorList>
    </citation>
    <scope>IDENTIFICATION</scope>
</reference>
<dbReference type="InterPro" id="IPR015433">
    <property type="entry name" value="PI3/4_kinase"/>
</dbReference>
<dbReference type="AlphaFoldDB" id="A0A8B9S6A7"/>
<dbReference type="PROSITE" id="PS50290">
    <property type="entry name" value="PI3_4_KINASE_3"/>
    <property type="match status" value="1"/>
</dbReference>
<dbReference type="PANTHER" id="PTHR10048:SF29">
    <property type="entry name" value="PHOSPHATIDYLINOSITOL 3-KINASE C2 DOMAIN-CONTAINING SUBUNIT GAMMA"/>
    <property type="match status" value="1"/>
</dbReference>